<dbReference type="EMBL" id="FP929033">
    <property type="protein sequence ID" value="CBK69477.1"/>
    <property type="molecule type" value="Genomic_DNA"/>
</dbReference>
<organism evidence="1 2">
    <name type="scientific">Bacteroides xylanisolvens XB1A</name>
    <dbReference type="NCBI Taxonomy" id="657309"/>
    <lineage>
        <taxon>Bacteria</taxon>
        <taxon>Pseudomonadati</taxon>
        <taxon>Bacteroidota</taxon>
        <taxon>Bacteroidia</taxon>
        <taxon>Bacteroidales</taxon>
        <taxon>Bacteroidaceae</taxon>
        <taxon>Bacteroides</taxon>
    </lineage>
</organism>
<name>D6D583_9BACE</name>
<evidence type="ECO:0000313" key="1">
    <source>
        <dbReference type="EMBL" id="CBK69477.1"/>
    </source>
</evidence>
<dbReference type="Proteomes" id="UP000008795">
    <property type="component" value="Chromosome"/>
</dbReference>
<protein>
    <submittedName>
        <fullName evidence="1">Uncharacterized protein</fullName>
    </submittedName>
</protein>
<accession>D6D583</accession>
<proteinExistence type="predicted"/>
<sequence>MCDGVLGGTIADERWIVKDERQVVID</sequence>
<reference evidence="1 2" key="2">
    <citation type="submission" date="2010-03" db="EMBL/GenBank/DDBJ databases">
        <authorList>
            <person name="Pajon A."/>
        </authorList>
    </citation>
    <scope>NUCLEOTIDE SEQUENCE [LARGE SCALE GENOMIC DNA]</scope>
    <source>
        <strain evidence="1 2">XB1A</strain>
    </source>
</reference>
<dbReference type="HOGENOM" id="CLU_3416622_0_0_10"/>
<evidence type="ECO:0000313" key="2">
    <source>
        <dbReference type="Proteomes" id="UP000008795"/>
    </source>
</evidence>
<dbReference type="KEGG" id="bxy:BXY_46130"/>
<reference evidence="1 2" key="1">
    <citation type="submission" date="2010-03" db="EMBL/GenBank/DDBJ databases">
        <title>The genome sequence of Bacteriodes xylanisolvens XB1A.</title>
        <authorList>
            <consortium name="metaHIT consortium -- http://www.metahit.eu/"/>
            <person name="Pajon A."/>
            <person name="Turner K."/>
            <person name="Parkhill J."/>
            <person name="Bernalier A."/>
        </authorList>
    </citation>
    <scope>NUCLEOTIDE SEQUENCE [LARGE SCALE GENOMIC DNA]</scope>
    <source>
        <strain evidence="1 2">XB1A</strain>
    </source>
</reference>
<dbReference type="AlphaFoldDB" id="D6D583"/>
<dbReference type="PATRIC" id="fig|657309.4.peg.3595"/>
<gene>
    <name evidence="1" type="ORF">BXY_46130</name>
</gene>